<dbReference type="EMBL" id="UFQT01003365">
    <property type="protein sequence ID" value="SSX34912.1"/>
    <property type="molecule type" value="Genomic_DNA"/>
</dbReference>
<evidence type="ECO:0000313" key="2">
    <source>
        <dbReference type="EMBL" id="SSX34912.1"/>
    </source>
</evidence>
<gene>
    <name evidence="2" type="primary">CSON008770</name>
</gene>
<dbReference type="VEuPathDB" id="VectorBase:CSON008770"/>
<sequence>MTSALIPACSTGCAALPVASVATEICCCCTTCLEVSMLPKPHERQLLLYLIEQLHDKRHHVDTKHDLTLDELFVIVVFV</sequence>
<dbReference type="AlphaFoldDB" id="A0A336MWZ4"/>
<keyword evidence="1" id="KW-0732">Signal</keyword>
<accession>A0A336MWZ4</accession>
<reference evidence="2" key="1">
    <citation type="submission" date="2018-07" db="EMBL/GenBank/DDBJ databases">
        <authorList>
            <person name="Quirk P.G."/>
            <person name="Krulwich T.A."/>
        </authorList>
    </citation>
    <scope>NUCLEOTIDE SEQUENCE</scope>
</reference>
<organism evidence="2">
    <name type="scientific">Culicoides sonorensis</name>
    <name type="common">Biting midge</name>
    <dbReference type="NCBI Taxonomy" id="179676"/>
    <lineage>
        <taxon>Eukaryota</taxon>
        <taxon>Metazoa</taxon>
        <taxon>Ecdysozoa</taxon>
        <taxon>Arthropoda</taxon>
        <taxon>Hexapoda</taxon>
        <taxon>Insecta</taxon>
        <taxon>Pterygota</taxon>
        <taxon>Neoptera</taxon>
        <taxon>Endopterygota</taxon>
        <taxon>Diptera</taxon>
        <taxon>Nematocera</taxon>
        <taxon>Chironomoidea</taxon>
        <taxon>Ceratopogonidae</taxon>
        <taxon>Ceratopogoninae</taxon>
        <taxon>Culicoides</taxon>
        <taxon>Monoculicoides</taxon>
    </lineage>
</organism>
<name>A0A336MWZ4_CULSO</name>
<proteinExistence type="predicted"/>
<evidence type="ECO:0000256" key="1">
    <source>
        <dbReference type="SAM" id="SignalP"/>
    </source>
</evidence>
<protein>
    <submittedName>
        <fullName evidence="2">CSON008770 protein</fullName>
    </submittedName>
</protein>
<feature type="chain" id="PRO_5016276143" evidence="1">
    <location>
        <begin position="16"/>
        <end position="79"/>
    </location>
</feature>
<feature type="signal peptide" evidence="1">
    <location>
        <begin position="1"/>
        <end position="15"/>
    </location>
</feature>